<dbReference type="InterPro" id="IPR000551">
    <property type="entry name" value="MerR-type_HTH_dom"/>
</dbReference>
<dbReference type="AlphaFoldDB" id="A0A931NAJ5"/>
<proteinExistence type="predicted"/>
<organism evidence="7 8">
    <name type="scientific">Inhella gelatinilytica</name>
    <dbReference type="NCBI Taxonomy" id="2795030"/>
    <lineage>
        <taxon>Bacteria</taxon>
        <taxon>Pseudomonadati</taxon>
        <taxon>Pseudomonadota</taxon>
        <taxon>Betaproteobacteria</taxon>
        <taxon>Burkholderiales</taxon>
        <taxon>Sphaerotilaceae</taxon>
        <taxon>Inhella</taxon>
    </lineage>
</organism>
<dbReference type="InterPro" id="IPR047057">
    <property type="entry name" value="MerR_fam"/>
</dbReference>
<keyword evidence="4" id="KW-0238">DNA-binding</keyword>
<dbReference type="PANTHER" id="PTHR30204">
    <property type="entry name" value="REDOX-CYCLING DRUG-SENSING TRANSCRIPTIONAL ACTIVATOR SOXR"/>
    <property type="match status" value="1"/>
</dbReference>
<feature type="domain" description="HTH merR-type" evidence="6">
    <location>
        <begin position="11"/>
        <end position="76"/>
    </location>
</feature>
<dbReference type="Proteomes" id="UP000620139">
    <property type="component" value="Unassembled WGS sequence"/>
</dbReference>
<sequence length="170" mass="18495">MPLKTSDPLLIGEVARRSGVPASTLRYYEDQGLLQSQRSSGGQRLYARADLRRIAFIRIAQNLGLSLEAIRLTLGQLPQARTPDAQDWAHISKAWRPLIDARIQALTDLRDQLDNCIGCGCLSLKRCQLYNPQDSAAATGCGARLLPESTQGSSESAAGARNRGAPNHRS</sequence>
<dbReference type="RefSeq" id="WP_198100146.1">
    <property type="nucleotide sequence ID" value="NZ_JAEDAL010000002.1"/>
</dbReference>
<protein>
    <submittedName>
        <fullName evidence="7">Redox-sensitive transcriptional activator SoxR</fullName>
    </submittedName>
</protein>
<keyword evidence="8" id="KW-1185">Reference proteome</keyword>
<keyword evidence="1" id="KW-0001">2Fe-2S</keyword>
<gene>
    <name evidence="7" type="primary">soxR</name>
    <name evidence="7" type="ORF">I7X43_06710</name>
</gene>
<feature type="region of interest" description="Disordered" evidence="5">
    <location>
        <begin position="147"/>
        <end position="170"/>
    </location>
</feature>
<dbReference type="Gene3D" id="1.10.1660.10">
    <property type="match status" value="1"/>
</dbReference>
<dbReference type="InterPro" id="IPR009061">
    <property type="entry name" value="DNA-bd_dom_put_sf"/>
</dbReference>
<keyword evidence="2" id="KW-0408">Iron</keyword>
<dbReference type="GO" id="GO:0003700">
    <property type="term" value="F:DNA-binding transcription factor activity"/>
    <property type="evidence" value="ECO:0007669"/>
    <property type="project" value="InterPro"/>
</dbReference>
<dbReference type="EMBL" id="JAEDAL010000002">
    <property type="protein sequence ID" value="MBH9552543.1"/>
    <property type="molecule type" value="Genomic_DNA"/>
</dbReference>
<dbReference type="GO" id="GO:0006979">
    <property type="term" value="P:response to oxidative stress"/>
    <property type="evidence" value="ECO:0007669"/>
    <property type="project" value="InterPro"/>
</dbReference>
<reference evidence="7" key="1">
    <citation type="submission" date="2020-12" db="EMBL/GenBank/DDBJ databases">
        <title>The genome sequence of Inhella sp. 4Y17.</title>
        <authorList>
            <person name="Liu Y."/>
        </authorList>
    </citation>
    <scope>NUCLEOTIDE SEQUENCE</scope>
    <source>
        <strain evidence="7">4Y10</strain>
    </source>
</reference>
<evidence type="ECO:0000256" key="1">
    <source>
        <dbReference type="ARBA" id="ARBA00022714"/>
    </source>
</evidence>
<accession>A0A931NAJ5</accession>
<dbReference type="GO" id="GO:0003677">
    <property type="term" value="F:DNA binding"/>
    <property type="evidence" value="ECO:0007669"/>
    <property type="project" value="UniProtKB-KW"/>
</dbReference>
<dbReference type="Pfam" id="PF13411">
    <property type="entry name" value="MerR_1"/>
    <property type="match status" value="1"/>
</dbReference>
<dbReference type="PRINTS" id="PR00040">
    <property type="entry name" value="HTHMERR"/>
</dbReference>
<evidence type="ECO:0000256" key="3">
    <source>
        <dbReference type="ARBA" id="ARBA00023014"/>
    </source>
</evidence>
<comment type="caution">
    <text evidence="7">The sequence shown here is derived from an EMBL/GenBank/DDBJ whole genome shotgun (WGS) entry which is preliminary data.</text>
</comment>
<evidence type="ECO:0000259" key="6">
    <source>
        <dbReference type="PROSITE" id="PS50937"/>
    </source>
</evidence>
<dbReference type="PANTHER" id="PTHR30204:SF0">
    <property type="entry name" value="REDOX-SENSITIVE TRANSCRIPTIONAL ACTIVATOR SOXR"/>
    <property type="match status" value="1"/>
</dbReference>
<keyword evidence="3" id="KW-0411">Iron-sulfur</keyword>
<evidence type="ECO:0000256" key="4">
    <source>
        <dbReference type="ARBA" id="ARBA00023125"/>
    </source>
</evidence>
<keyword evidence="1" id="KW-0479">Metal-binding</keyword>
<name>A0A931NAJ5_9BURK</name>
<dbReference type="InterPro" id="IPR010211">
    <property type="entry name" value="Redox-sen_tscrpt-act_SoxR"/>
</dbReference>
<dbReference type="GO" id="GO:0051537">
    <property type="term" value="F:2 iron, 2 sulfur cluster binding"/>
    <property type="evidence" value="ECO:0007669"/>
    <property type="project" value="UniProtKB-KW"/>
</dbReference>
<dbReference type="PROSITE" id="PS50937">
    <property type="entry name" value="HTH_MERR_2"/>
    <property type="match status" value="1"/>
</dbReference>
<dbReference type="CDD" id="cd01110">
    <property type="entry name" value="HTH_SoxR"/>
    <property type="match status" value="1"/>
</dbReference>
<evidence type="ECO:0000313" key="7">
    <source>
        <dbReference type="EMBL" id="MBH9552543.1"/>
    </source>
</evidence>
<evidence type="ECO:0000313" key="8">
    <source>
        <dbReference type="Proteomes" id="UP000620139"/>
    </source>
</evidence>
<dbReference type="NCBIfam" id="TIGR01950">
    <property type="entry name" value="SoxR"/>
    <property type="match status" value="1"/>
</dbReference>
<evidence type="ECO:0000256" key="5">
    <source>
        <dbReference type="SAM" id="MobiDB-lite"/>
    </source>
</evidence>
<dbReference type="SMART" id="SM00422">
    <property type="entry name" value="HTH_MERR"/>
    <property type="match status" value="1"/>
</dbReference>
<dbReference type="SUPFAM" id="SSF46955">
    <property type="entry name" value="Putative DNA-binding domain"/>
    <property type="match status" value="1"/>
</dbReference>
<evidence type="ECO:0000256" key="2">
    <source>
        <dbReference type="ARBA" id="ARBA00023004"/>
    </source>
</evidence>